<dbReference type="SUPFAM" id="SSF55174">
    <property type="entry name" value="Alpha-L RNA-binding motif"/>
    <property type="match status" value="1"/>
</dbReference>
<evidence type="ECO:0000313" key="8">
    <source>
        <dbReference type="Proteomes" id="UP000192277"/>
    </source>
</evidence>
<dbReference type="InterPro" id="IPR050343">
    <property type="entry name" value="RsuA_PseudoU_synthase"/>
</dbReference>
<dbReference type="PROSITE" id="PS01149">
    <property type="entry name" value="PSI_RSU"/>
    <property type="match status" value="1"/>
</dbReference>
<dbReference type="PROSITE" id="PS50889">
    <property type="entry name" value="S4"/>
    <property type="match status" value="1"/>
</dbReference>
<accession>A0ABX3P5V8</accession>
<dbReference type="InterPro" id="IPR006145">
    <property type="entry name" value="PsdUridine_synth_RsuA/RluA"/>
</dbReference>
<feature type="compositionally biased region" description="Polar residues" evidence="5">
    <location>
        <begin position="114"/>
        <end position="124"/>
    </location>
</feature>
<keyword evidence="8" id="KW-1185">Reference proteome</keyword>
<dbReference type="InterPro" id="IPR036986">
    <property type="entry name" value="S4_RNA-bd_sf"/>
</dbReference>
<dbReference type="Gene3D" id="3.30.70.580">
    <property type="entry name" value="Pseudouridine synthase I, catalytic domain, N-terminal subdomain"/>
    <property type="match status" value="1"/>
</dbReference>
<feature type="region of interest" description="Disordered" evidence="5">
    <location>
        <begin position="51"/>
        <end position="220"/>
    </location>
</feature>
<feature type="compositionally biased region" description="Basic and acidic residues" evidence="5">
    <location>
        <begin position="101"/>
        <end position="113"/>
    </location>
</feature>
<evidence type="ECO:0000256" key="4">
    <source>
        <dbReference type="RuleBase" id="RU003887"/>
    </source>
</evidence>
<feature type="compositionally biased region" description="Basic and acidic residues" evidence="5">
    <location>
        <begin position="145"/>
        <end position="158"/>
    </location>
</feature>
<proteinExistence type="inferred from homology"/>
<evidence type="ECO:0000256" key="1">
    <source>
        <dbReference type="ARBA" id="ARBA00008348"/>
    </source>
</evidence>
<dbReference type="InterPro" id="IPR000748">
    <property type="entry name" value="PsdUridine_synth_RsuA/RluB/E/F"/>
</dbReference>
<dbReference type="InterPro" id="IPR002942">
    <property type="entry name" value="S4_RNA-bd"/>
</dbReference>
<evidence type="ECO:0000256" key="5">
    <source>
        <dbReference type="SAM" id="MobiDB-lite"/>
    </source>
</evidence>
<name>A0ABX3P5V8_9BACT</name>
<dbReference type="InterPro" id="IPR020094">
    <property type="entry name" value="TruA/RsuA/RluB/E/F_N"/>
</dbReference>
<dbReference type="CDD" id="cd02870">
    <property type="entry name" value="PseudoU_synth_RsuA_like"/>
    <property type="match status" value="1"/>
</dbReference>
<evidence type="ECO:0000313" key="7">
    <source>
        <dbReference type="EMBL" id="OQP55558.1"/>
    </source>
</evidence>
<evidence type="ECO:0000256" key="3">
    <source>
        <dbReference type="PROSITE-ProRule" id="PRU00182"/>
    </source>
</evidence>
<dbReference type="Proteomes" id="UP000192277">
    <property type="component" value="Unassembled WGS sequence"/>
</dbReference>
<comment type="caution">
    <text evidence="7">The sequence shown here is derived from an EMBL/GenBank/DDBJ whole genome shotgun (WGS) entry which is preliminary data.</text>
</comment>
<dbReference type="InterPro" id="IPR042092">
    <property type="entry name" value="PsdUridine_s_RsuA/RluB/E/F_cat"/>
</dbReference>
<keyword evidence="3" id="KW-0694">RNA-binding</keyword>
<evidence type="ECO:0000256" key="2">
    <source>
        <dbReference type="ARBA" id="ARBA00023235"/>
    </source>
</evidence>
<dbReference type="SMART" id="SM00363">
    <property type="entry name" value="S4"/>
    <property type="match status" value="1"/>
</dbReference>
<dbReference type="CDD" id="cd00165">
    <property type="entry name" value="S4"/>
    <property type="match status" value="1"/>
</dbReference>
<keyword evidence="2 4" id="KW-0413">Isomerase</keyword>
<dbReference type="InterPro" id="IPR020103">
    <property type="entry name" value="PsdUridine_synth_cat_dom_sf"/>
</dbReference>
<evidence type="ECO:0000259" key="6">
    <source>
        <dbReference type="SMART" id="SM00363"/>
    </source>
</evidence>
<protein>
    <recommendedName>
        <fullName evidence="4">Pseudouridine synthase</fullName>
        <ecNumber evidence="4">5.4.99.-</ecNumber>
    </recommendedName>
</protein>
<dbReference type="PANTHER" id="PTHR47683">
    <property type="entry name" value="PSEUDOURIDINE SYNTHASE FAMILY PROTEIN-RELATED"/>
    <property type="match status" value="1"/>
</dbReference>
<feature type="domain" description="RNA-binding S4" evidence="6">
    <location>
        <begin position="222"/>
        <end position="282"/>
    </location>
</feature>
<organism evidence="7 8">
    <name type="scientific">Niastella koreensis</name>
    <dbReference type="NCBI Taxonomy" id="354356"/>
    <lineage>
        <taxon>Bacteria</taxon>
        <taxon>Pseudomonadati</taxon>
        <taxon>Bacteroidota</taxon>
        <taxon>Chitinophagia</taxon>
        <taxon>Chitinophagales</taxon>
        <taxon>Chitinophagaceae</taxon>
        <taxon>Niastella</taxon>
    </lineage>
</organism>
<feature type="compositionally biased region" description="Basic residues" evidence="5">
    <location>
        <begin position="60"/>
        <end position="71"/>
    </location>
</feature>
<feature type="compositionally biased region" description="Basic and acidic residues" evidence="5">
    <location>
        <begin position="72"/>
        <end position="90"/>
    </location>
</feature>
<comment type="similarity">
    <text evidence="1 4">Belongs to the pseudouridine synthase RsuA family.</text>
</comment>
<dbReference type="Gene3D" id="3.10.290.10">
    <property type="entry name" value="RNA-binding S4 domain"/>
    <property type="match status" value="1"/>
</dbReference>
<dbReference type="SUPFAM" id="SSF55120">
    <property type="entry name" value="Pseudouridine synthase"/>
    <property type="match status" value="1"/>
</dbReference>
<dbReference type="EMBL" id="LWBO01000001">
    <property type="protein sequence ID" value="OQP55558.1"/>
    <property type="molecule type" value="Genomic_DNA"/>
</dbReference>
<dbReference type="Pfam" id="PF00849">
    <property type="entry name" value="PseudoU_synth_2"/>
    <property type="match status" value="1"/>
</dbReference>
<dbReference type="EC" id="5.4.99.-" evidence="4"/>
<gene>
    <name evidence="7" type="ORF">A4D02_04440</name>
</gene>
<reference evidence="7 8" key="1">
    <citation type="submission" date="2016-04" db="EMBL/GenBank/DDBJ databases">
        <authorList>
            <person name="Chen L."/>
            <person name="Zhuang W."/>
            <person name="Wang G."/>
        </authorList>
    </citation>
    <scope>NUCLEOTIDE SEQUENCE [LARGE SCALE GENOMIC DNA]</scope>
    <source>
        <strain evidence="8">GR20</strain>
    </source>
</reference>
<dbReference type="Pfam" id="PF01479">
    <property type="entry name" value="S4"/>
    <property type="match status" value="1"/>
</dbReference>
<dbReference type="PANTHER" id="PTHR47683:SF2">
    <property type="entry name" value="RNA-BINDING S4 DOMAIN-CONTAINING PROTEIN"/>
    <property type="match status" value="1"/>
</dbReference>
<dbReference type="InterPro" id="IPR018496">
    <property type="entry name" value="PsdUridine_synth_RsuA/RluB_CS"/>
</dbReference>
<dbReference type="NCBIfam" id="TIGR00093">
    <property type="entry name" value="pseudouridine synthase"/>
    <property type="match status" value="1"/>
</dbReference>
<feature type="compositionally biased region" description="Basic and acidic residues" evidence="5">
    <location>
        <begin position="125"/>
        <end position="134"/>
    </location>
</feature>
<sequence>MENLFNHKNSRLNEGSPGINRESFLFCTFAAHYCWKTANYYTMAQGFKKFMGKGDSGAKKKERIRQEKKKVRQETKEYFEKKKQEAREARAQGQAGGFQSERGRQDFKNKTQDTRQQGQVSSFKPKTESFKPKADSNTGNKKTSRTAEGRTHKGESFKPKATGRTPEALGFKPKAASSKPQTASKIASPKPQAGKNKGQENKSEAASFAPPAGGGGREGASMPLNKFIAHSGICSRRDAADLVKSGKVIVNGAKVTEPGHKVSDKDDIKVNGKKLFIRRNLVYILLNKPKDFITTTEDPQGRKTVMDILRNATEERVYPIGRLDRNTTGVLLLTNDGELAQKLSHPSYEIKKIYEVKLDKPLTKKDFETILSGVTLEDGIISPDSMAYADSKDKSVIGIEIHSGKNRIVRRIFEHMGYDVRNLDRVMYANLTKKNVDRGKWRFLTEKEVRLLKYLNASYTKNKNATRG</sequence>
<dbReference type="Gene3D" id="3.30.70.1560">
    <property type="entry name" value="Alpha-L RNA-binding motif"/>
    <property type="match status" value="1"/>
</dbReference>